<accession>A0ABS4SP15</accession>
<comment type="subcellular location">
    <subcellularLocation>
        <location evidence="1">Cell inner membrane</location>
        <topology evidence="1">Peripheral membrane protein</topology>
    </subcellularLocation>
</comment>
<evidence type="ECO:0000256" key="1">
    <source>
        <dbReference type="ARBA" id="ARBA00004417"/>
    </source>
</evidence>
<comment type="similarity">
    <text evidence="2">Belongs to the ABC transporter superfamily.</text>
</comment>
<name>A0ABS4SP15_9PROT</name>
<sequence length="562" mass="58758">MTTPLLSVEGFSLLAGDAVLLDRLTFAVGAGEVLAVTGAAGSGKSLLLKALAGLAPPDLTCDGTVRTVGRRILVTADGTLFPHRTLGAQFVELLHHHLGLDEHMALRRAVEALEWFRMPAAARRLSLYPHELSEAQRWRAVLALAVAAQPAVLLADAPAAALDPTQRAWMLDRLAGWARENGAALLIAGRAEEGVAGPADRRLLLEADRLRPAPPPPGLAADGDVNREPPPAGAPALSVRDLRVAFRLGRTWTGEDRWLTVVDGVGFDLAEGDTLALVGESGSGKSVLARALLRLVPPSGGQVAWLGRDLAGAPPDALRRARRDLQMLFPDPAAALDPGMTVGAQMAELLETLRPDIPAADRGPRIADALREVGLHEAVAALHPAALDAAEAAHAGLARALLPEPRLLVCDEPAATLAGADRAAFLARLMEVRRRRRLALVYATQDASDALRVGRRALVLLLGRIVEAADSAALVEGARHPLTRAMLAVAQGAKGGGSGGEFGSGLPGDPPSALAPPSGCALRLRCPLARDHCAQEPPALEGAATSHRIACHYWETNSQGAS</sequence>
<gene>
    <name evidence="12" type="ORF">J2851_003759</name>
</gene>
<dbReference type="EMBL" id="JAGINP010000013">
    <property type="protein sequence ID" value="MBP2293974.1"/>
    <property type="molecule type" value="Genomic_DNA"/>
</dbReference>
<dbReference type="Pfam" id="PF08352">
    <property type="entry name" value="oligo_HPY"/>
    <property type="match status" value="1"/>
</dbReference>
<dbReference type="GO" id="GO:0005524">
    <property type="term" value="F:ATP binding"/>
    <property type="evidence" value="ECO:0007669"/>
    <property type="project" value="UniProtKB-KW"/>
</dbReference>
<dbReference type="InterPro" id="IPR050388">
    <property type="entry name" value="ABC_Ni/Peptide_Import"/>
</dbReference>
<evidence type="ECO:0000313" key="13">
    <source>
        <dbReference type="Proteomes" id="UP000781958"/>
    </source>
</evidence>
<evidence type="ECO:0000313" key="12">
    <source>
        <dbReference type="EMBL" id="MBP2293974.1"/>
    </source>
</evidence>
<feature type="domain" description="ABC transporter" evidence="11">
    <location>
        <begin position="239"/>
        <end position="487"/>
    </location>
</feature>
<reference evidence="12 13" key="1">
    <citation type="submission" date="2021-03" db="EMBL/GenBank/DDBJ databases">
        <title>Genomic Encyclopedia of Type Strains, Phase III (KMG-III): the genomes of soil and plant-associated and newly described type strains.</title>
        <authorList>
            <person name="Whitman W."/>
        </authorList>
    </citation>
    <scope>NUCLEOTIDE SEQUENCE [LARGE SCALE GENOMIC DNA]</scope>
    <source>
        <strain evidence="12 13">IMMIB AFH-6</strain>
    </source>
</reference>
<dbReference type="RefSeq" id="WP_209767899.1">
    <property type="nucleotide sequence ID" value="NZ_JAGINP010000013.1"/>
</dbReference>
<feature type="domain" description="ABC transporter" evidence="11">
    <location>
        <begin position="6"/>
        <end position="232"/>
    </location>
</feature>
<dbReference type="PANTHER" id="PTHR43297">
    <property type="entry name" value="OLIGOPEPTIDE TRANSPORT ATP-BINDING PROTEIN APPD"/>
    <property type="match status" value="1"/>
</dbReference>
<dbReference type="NCBIfam" id="TIGR01727">
    <property type="entry name" value="oligo_HPY"/>
    <property type="match status" value="1"/>
</dbReference>
<dbReference type="SUPFAM" id="SSF52540">
    <property type="entry name" value="P-loop containing nucleoside triphosphate hydrolases"/>
    <property type="match status" value="2"/>
</dbReference>
<feature type="region of interest" description="Disordered" evidence="10">
    <location>
        <begin position="209"/>
        <end position="234"/>
    </location>
</feature>
<evidence type="ECO:0000256" key="2">
    <source>
        <dbReference type="ARBA" id="ARBA00005417"/>
    </source>
</evidence>
<evidence type="ECO:0000256" key="7">
    <source>
        <dbReference type="ARBA" id="ARBA00022840"/>
    </source>
</evidence>
<proteinExistence type="inferred from homology"/>
<keyword evidence="7 12" id="KW-0067">ATP-binding</keyword>
<keyword evidence="8" id="KW-1278">Translocase</keyword>
<keyword evidence="13" id="KW-1185">Reference proteome</keyword>
<protein>
    <submittedName>
        <fullName evidence="12">Peptide/nickel transport system ATP-binding protein</fullName>
    </submittedName>
</protein>
<evidence type="ECO:0000256" key="8">
    <source>
        <dbReference type="ARBA" id="ARBA00022967"/>
    </source>
</evidence>
<dbReference type="InterPro" id="IPR027417">
    <property type="entry name" value="P-loop_NTPase"/>
</dbReference>
<dbReference type="SMART" id="SM00382">
    <property type="entry name" value="AAA"/>
    <property type="match status" value="2"/>
</dbReference>
<keyword evidence="4" id="KW-1003">Cell membrane</keyword>
<dbReference type="Pfam" id="PF00005">
    <property type="entry name" value="ABC_tran"/>
    <property type="match status" value="2"/>
</dbReference>
<keyword evidence="5" id="KW-0997">Cell inner membrane</keyword>
<keyword evidence="9" id="KW-0472">Membrane</keyword>
<dbReference type="Proteomes" id="UP000781958">
    <property type="component" value="Unassembled WGS sequence"/>
</dbReference>
<evidence type="ECO:0000256" key="5">
    <source>
        <dbReference type="ARBA" id="ARBA00022519"/>
    </source>
</evidence>
<dbReference type="InterPro" id="IPR003439">
    <property type="entry name" value="ABC_transporter-like_ATP-bd"/>
</dbReference>
<dbReference type="InterPro" id="IPR003593">
    <property type="entry name" value="AAA+_ATPase"/>
</dbReference>
<dbReference type="PROSITE" id="PS50893">
    <property type="entry name" value="ABC_TRANSPORTER_2"/>
    <property type="match status" value="2"/>
</dbReference>
<evidence type="ECO:0000256" key="10">
    <source>
        <dbReference type="SAM" id="MobiDB-lite"/>
    </source>
</evidence>
<keyword evidence="3" id="KW-0813">Transport</keyword>
<keyword evidence="6" id="KW-0547">Nucleotide-binding</keyword>
<evidence type="ECO:0000256" key="4">
    <source>
        <dbReference type="ARBA" id="ARBA00022475"/>
    </source>
</evidence>
<evidence type="ECO:0000256" key="6">
    <source>
        <dbReference type="ARBA" id="ARBA00022741"/>
    </source>
</evidence>
<dbReference type="PANTHER" id="PTHR43297:SF14">
    <property type="entry name" value="ATPASE AAA-TYPE CORE DOMAIN-CONTAINING PROTEIN"/>
    <property type="match status" value="1"/>
</dbReference>
<evidence type="ECO:0000259" key="11">
    <source>
        <dbReference type="PROSITE" id="PS50893"/>
    </source>
</evidence>
<evidence type="ECO:0000256" key="9">
    <source>
        <dbReference type="ARBA" id="ARBA00023136"/>
    </source>
</evidence>
<evidence type="ECO:0000256" key="3">
    <source>
        <dbReference type="ARBA" id="ARBA00022448"/>
    </source>
</evidence>
<organism evidence="12 13">
    <name type="scientific">Azospirillum rugosum</name>
    <dbReference type="NCBI Taxonomy" id="416170"/>
    <lineage>
        <taxon>Bacteria</taxon>
        <taxon>Pseudomonadati</taxon>
        <taxon>Pseudomonadota</taxon>
        <taxon>Alphaproteobacteria</taxon>
        <taxon>Rhodospirillales</taxon>
        <taxon>Azospirillaceae</taxon>
        <taxon>Azospirillum</taxon>
    </lineage>
</organism>
<comment type="caution">
    <text evidence="12">The sequence shown here is derived from an EMBL/GenBank/DDBJ whole genome shotgun (WGS) entry which is preliminary data.</text>
</comment>
<dbReference type="InterPro" id="IPR013563">
    <property type="entry name" value="Oligopep_ABC_C"/>
</dbReference>
<dbReference type="Gene3D" id="3.40.50.300">
    <property type="entry name" value="P-loop containing nucleotide triphosphate hydrolases"/>
    <property type="match status" value="2"/>
</dbReference>